<dbReference type="OrthoDB" id="22175at10239"/>
<proteinExistence type="predicted"/>
<dbReference type="KEGG" id="vg:29064555"/>
<accession>A0A162E9S9</accession>
<evidence type="ECO:0000313" key="2">
    <source>
        <dbReference type="EMBL" id="AKN44385.1"/>
    </source>
</evidence>
<reference evidence="2 3" key="1">
    <citation type="submission" date="2015-04" db="EMBL/GenBank/DDBJ databases">
        <title>Complete Genome Sequence of S. Typhimurium Bacteriophage NR01.</title>
        <authorList>
            <person name="Lee J.-H."/>
            <person name="Lee H.Y."/>
            <person name="Song N.R."/>
        </authorList>
    </citation>
    <scope>NUCLEOTIDE SEQUENCE [LARGE SCALE GENOMIC DNA]</scope>
</reference>
<dbReference type="GO" id="GO:0006355">
    <property type="term" value="P:regulation of DNA-templated transcription"/>
    <property type="evidence" value="ECO:0007669"/>
    <property type="project" value="InterPro"/>
</dbReference>
<dbReference type="GeneID" id="29064555"/>
<dbReference type="GO" id="GO:0003677">
    <property type="term" value="F:DNA binding"/>
    <property type="evidence" value="ECO:0007669"/>
    <property type="project" value="UniProtKB-KW"/>
</dbReference>
<organism evidence="2 3">
    <name type="scientific">Salmonella phage NR01</name>
    <dbReference type="NCBI Taxonomy" id="1647411"/>
    <lineage>
        <taxon>Viruses</taxon>
        <taxon>Duplodnaviria</taxon>
        <taxon>Heunggongvirae</taxon>
        <taxon>Uroviricota</taxon>
        <taxon>Caudoviricetes</taxon>
        <taxon>Demerecviridae</taxon>
        <taxon>Markadamsvirinae</taxon>
        <taxon>Tequintavirus</taxon>
        <taxon>Tequintavirus NR01</taxon>
    </lineage>
</organism>
<dbReference type="Proteomes" id="UP000202365">
    <property type="component" value="Segment"/>
</dbReference>
<keyword evidence="2" id="KW-0238">DNA-binding</keyword>
<dbReference type="InterPro" id="IPR003173">
    <property type="entry name" value="PC4_C"/>
</dbReference>
<dbReference type="Gene3D" id="2.30.31.10">
    <property type="entry name" value="Transcriptional Coactivator Pc4, Chain A"/>
    <property type="match status" value="1"/>
</dbReference>
<dbReference type="EMBL" id="KR233164">
    <property type="protein sequence ID" value="AKN44385.1"/>
    <property type="molecule type" value="Genomic_DNA"/>
</dbReference>
<name>A0A162E9S9_9CAUD</name>
<evidence type="ECO:0000313" key="3">
    <source>
        <dbReference type="Proteomes" id="UP000202365"/>
    </source>
</evidence>
<dbReference type="SUPFAM" id="SSF54447">
    <property type="entry name" value="ssDNA-binding transcriptional regulator domain"/>
    <property type="match status" value="1"/>
</dbReference>
<gene>
    <name evidence="2" type="ORF">NR01_0046</name>
</gene>
<keyword evidence="3" id="KW-1185">Reference proteome</keyword>
<dbReference type="Pfam" id="PF02229">
    <property type="entry name" value="PC4"/>
    <property type="match status" value="1"/>
</dbReference>
<protein>
    <submittedName>
        <fullName evidence="2">Putative ssDNA-binding transcriptional regulator</fullName>
    </submittedName>
</protein>
<dbReference type="RefSeq" id="YP_009283387.1">
    <property type="nucleotide sequence ID" value="NC_031042.1"/>
</dbReference>
<evidence type="ECO:0000259" key="1">
    <source>
        <dbReference type="Pfam" id="PF02229"/>
    </source>
</evidence>
<sequence length="103" mass="11989">MSGDNVNQDYVGHVDDQSIVIWEREDGQQVRLTVSEFRGNLYLGIRYWLQDIEGEWFPTKSGFSMPYTLETTSHLFKAFTKILSNSEVLLEVEKEAKRLAEKE</sequence>
<dbReference type="InterPro" id="IPR009044">
    <property type="entry name" value="ssDNA-bd_transcriptional_reg"/>
</dbReference>
<feature type="domain" description="Transcriptional coactivator p15 (PC4) C-terminal" evidence="1">
    <location>
        <begin position="26"/>
        <end position="66"/>
    </location>
</feature>